<evidence type="ECO:0000313" key="6">
    <source>
        <dbReference type="Proteomes" id="UP001431926"/>
    </source>
</evidence>
<feature type="domain" description="Ketoreductase" evidence="4">
    <location>
        <begin position="43"/>
        <end position="221"/>
    </location>
</feature>
<evidence type="ECO:0000259" key="4">
    <source>
        <dbReference type="SMART" id="SM00822"/>
    </source>
</evidence>
<feature type="region of interest" description="Disordered" evidence="3">
    <location>
        <begin position="1"/>
        <end position="42"/>
    </location>
</feature>
<sequence>MTGQSAFPSASTSVSTSVSASASTTSEQSGGAQSARAGGAPRRVAVVTGGSRGIGRESAERLAADGFAVVVNYAGNRTEAEAAVAAITAAGGEAVAQQADVADEVAVAALFDAAEAAFGGIDVVVHAAGVMALAPLVELELDTLDRMHRTNIRGTFVVDQQAALRLREGGAIINFSSSVLSLALPGYSAYAATKGAVEAMTLILARELRGRDITVNAVAPGPTATALFLDGKDEETIARMAAQPPLERLGTPQDIAEVVSFLAGPARWVNGQVLRANGGIV</sequence>
<dbReference type="SUPFAM" id="SSF51735">
    <property type="entry name" value="NAD(P)-binding Rossmann-fold domains"/>
    <property type="match status" value="1"/>
</dbReference>
<proteinExistence type="inferred from homology"/>
<accession>A0ABZ1Z9M9</accession>
<comment type="similarity">
    <text evidence="1">Belongs to the short-chain dehydrogenases/reductases (SDR) family.</text>
</comment>
<keyword evidence="2" id="KW-0560">Oxidoreductase</keyword>
<evidence type="ECO:0000256" key="3">
    <source>
        <dbReference type="SAM" id="MobiDB-lite"/>
    </source>
</evidence>
<dbReference type="PANTHER" id="PTHR48107:SF7">
    <property type="entry name" value="RE15974P"/>
    <property type="match status" value="1"/>
</dbReference>
<dbReference type="PANTHER" id="PTHR48107">
    <property type="entry name" value="NADPH-DEPENDENT ALDEHYDE REDUCTASE-LIKE PROTEIN, CHLOROPLASTIC-RELATED"/>
    <property type="match status" value="1"/>
</dbReference>
<dbReference type="EMBL" id="CP109491">
    <property type="protein sequence ID" value="WUX35145.1"/>
    <property type="molecule type" value="Genomic_DNA"/>
</dbReference>
<evidence type="ECO:0000313" key="5">
    <source>
        <dbReference type="EMBL" id="WUX35145.1"/>
    </source>
</evidence>
<dbReference type="InterPro" id="IPR002347">
    <property type="entry name" value="SDR_fam"/>
</dbReference>
<dbReference type="Gene3D" id="3.40.50.720">
    <property type="entry name" value="NAD(P)-binding Rossmann-like Domain"/>
    <property type="match status" value="1"/>
</dbReference>
<dbReference type="Pfam" id="PF13561">
    <property type="entry name" value="adh_short_C2"/>
    <property type="match status" value="1"/>
</dbReference>
<dbReference type="PROSITE" id="PS00061">
    <property type="entry name" value="ADH_SHORT"/>
    <property type="match status" value="1"/>
</dbReference>
<dbReference type="InterPro" id="IPR020904">
    <property type="entry name" value="Sc_DH/Rdtase_CS"/>
</dbReference>
<dbReference type="RefSeq" id="WP_329354227.1">
    <property type="nucleotide sequence ID" value="NZ_CP109490.1"/>
</dbReference>
<dbReference type="PRINTS" id="PR00080">
    <property type="entry name" value="SDRFAMILY"/>
</dbReference>
<evidence type="ECO:0000256" key="2">
    <source>
        <dbReference type="ARBA" id="ARBA00023002"/>
    </source>
</evidence>
<dbReference type="InterPro" id="IPR057326">
    <property type="entry name" value="KR_dom"/>
</dbReference>
<dbReference type="InterPro" id="IPR036291">
    <property type="entry name" value="NAD(P)-bd_dom_sf"/>
</dbReference>
<gene>
    <name evidence="5" type="ORF">OG367_02390</name>
</gene>
<keyword evidence="6" id="KW-1185">Reference proteome</keyword>
<protein>
    <submittedName>
        <fullName evidence="5">SDR family oxidoreductase</fullName>
    </submittedName>
</protein>
<reference evidence="5" key="1">
    <citation type="submission" date="2022-10" db="EMBL/GenBank/DDBJ databases">
        <title>The complete genomes of actinobacterial strains from the NBC collection.</title>
        <authorList>
            <person name="Joergensen T.S."/>
            <person name="Alvarez Arevalo M."/>
            <person name="Sterndorff E.B."/>
            <person name="Faurdal D."/>
            <person name="Vuksanovic O."/>
            <person name="Mourched A.-S."/>
            <person name="Charusanti P."/>
            <person name="Shaw S."/>
            <person name="Blin K."/>
            <person name="Weber T."/>
        </authorList>
    </citation>
    <scope>NUCLEOTIDE SEQUENCE</scope>
    <source>
        <strain evidence="5">NBC_01436</strain>
    </source>
</reference>
<dbReference type="Proteomes" id="UP001431926">
    <property type="component" value="Chromosome"/>
</dbReference>
<name>A0ABZ1Z9M9_STRAQ</name>
<dbReference type="PRINTS" id="PR00081">
    <property type="entry name" value="GDHRDH"/>
</dbReference>
<organism evidence="5 6">
    <name type="scientific">Streptomyces anulatus</name>
    <name type="common">Streptomyces chrysomallus</name>
    <dbReference type="NCBI Taxonomy" id="1892"/>
    <lineage>
        <taxon>Bacteria</taxon>
        <taxon>Bacillati</taxon>
        <taxon>Actinomycetota</taxon>
        <taxon>Actinomycetes</taxon>
        <taxon>Kitasatosporales</taxon>
        <taxon>Streptomycetaceae</taxon>
        <taxon>Streptomyces</taxon>
    </lineage>
</organism>
<dbReference type="SMART" id="SM00822">
    <property type="entry name" value="PKS_KR"/>
    <property type="match status" value="1"/>
</dbReference>
<feature type="compositionally biased region" description="Low complexity" evidence="3">
    <location>
        <begin position="9"/>
        <end position="42"/>
    </location>
</feature>
<evidence type="ECO:0000256" key="1">
    <source>
        <dbReference type="ARBA" id="ARBA00006484"/>
    </source>
</evidence>